<reference evidence="2" key="1">
    <citation type="journal article" date="2013" name="Genetics">
        <title>The draft genome and transcriptome of Panagrellus redivivus are shaped by the harsh demands of a free-living lifestyle.</title>
        <authorList>
            <person name="Srinivasan J."/>
            <person name="Dillman A.R."/>
            <person name="Macchietto M.G."/>
            <person name="Heikkinen L."/>
            <person name="Lakso M."/>
            <person name="Fracchia K.M."/>
            <person name="Antoshechkin I."/>
            <person name="Mortazavi A."/>
            <person name="Wong G."/>
            <person name="Sternberg P.W."/>
        </authorList>
    </citation>
    <scope>NUCLEOTIDE SEQUENCE [LARGE SCALE GENOMIC DNA]</scope>
    <source>
        <strain evidence="2">MT8872</strain>
    </source>
</reference>
<evidence type="ECO:0000256" key="1">
    <source>
        <dbReference type="RuleBase" id="RU000363"/>
    </source>
</evidence>
<dbReference type="Gene3D" id="3.40.50.720">
    <property type="entry name" value="NAD(P)-binding Rossmann-like Domain"/>
    <property type="match status" value="1"/>
</dbReference>
<name>A0A7E4UTE3_PANRE</name>
<proteinExistence type="inferred from homology"/>
<dbReference type="SUPFAM" id="SSF51735">
    <property type="entry name" value="NAD(P)-binding Rossmann-fold domains"/>
    <property type="match status" value="1"/>
</dbReference>
<sequence length="333" mass="35329">MPSLIGKVALVTGASRGIGRGIALQLGEAGAKVYITGRKPSASDSGSDSDLPTLDKVAREIESRGGTAVVVYTDHSKTEEIKALFEQISAENDGVLDILVNNAYAAANLLVEQGDKRFYELEPEAWDIVNNVGLRNHYICAVYASRLMVARNPPSGLIINIGSTGGLRYLFNVAYGVGKAALDRMAADMAVELKTFGITVVSLWPGPVKTEIVQKVIATDDNKVSRTKDITPEQMAAIIAAAESTEFAGKAIVALAADPKVHNYTGRILMTGDLGDRYGFVDVDGKKIYTLRSIKYLLQTGLLKVPGGASLSKIVPGCVKIPGSILAASVSQF</sequence>
<reference evidence="3" key="2">
    <citation type="submission" date="2020-10" db="UniProtKB">
        <authorList>
            <consortium name="WormBaseParasite"/>
        </authorList>
    </citation>
    <scope>IDENTIFICATION</scope>
</reference>
<dbReference type="PRINTS" id="PR00081">
    <property type="entry name" value="GDHRDH"/>
</dbReference>
<dbReference type="InterPro" id="IPR036291">
    <property type="entry name" value="NAD(P)-bd_dom_sf"/>
</dbReference>
<evidence type="ECO:0000313" key="3">
    <source>
        <dbReference type="WBParaSite" id="Pan_g12636.t1"/>
    </source>
</evidence>
<protein>
    <submittedName>
        <fullName evidence="3">NAD(P)-binding protein</fullName>
    </submittedName>
</protein>
<dbReference type="PRINTS" id="PR00080">
    <property type="entry name" value="SDRFAMILY"/>
</dbReference>
<organism evidence="2 3">
    <name type="scientific">Panagrellus redivivus</name>
    <name type="common">Microworm</name>
    <dbReference type="NCBI Taxonomy" id="6233"/>
    <lineage>
        <taxon>Eukaryota</taxon>
        <taxon>Metazoa</taxon>
        <taxon>Ecdysozoa</taxon>
        <taxon>Nematoda</taxon>
        <taxon>Chromadorea</taxon>
        <taxon>Rhabditida</taxon>
        <taxon>Tylenchina</taxon>
        <taxon>Panagrolaimomorpha</taxon>
        <taxon>Panagrolaimoidea</taxon>
        <taxon>Panagrolaimidae</taxon>
        <taxon>Panagrellus</taxon>
    </lineage>
</organism>
<dbReference type="PANTHER" id="PTHR44147">
    <property type="entry name" value="DEHYDROGENASE/REDUCTASE SDR FAMILY MEMBER 1"/>
    <property type="match status" value="1"/>
</dbReference>
<dbReference type="Pfam" id="PF00106">
    <property type="entry name" value="adh_short"/>
    <property type="match status" value="1"/>
</dbReference>
<dbReference type="WBParaSite" id="Pan_g12636.t1">
    <property type="protein sequence ID" value="Pan_g12636.t1"/>
    <property type="gene ID" value="Pan_g12636"/>
</dbReference>
<keyword evidence="2" id="KW-1185">Reference proteome</keyword>
<dbReference type="InterPro" id="IPR002347">
    <property type="entry name" value="SDR_fam"/>
</dbReference>
<evidence type="ECO:0000313" key="2">
    <source>
        <dbReference type="Proteomes" id="UP000492821"/>
    </source>
</evidence>
<accession>A0A7E4UTE3</accession>
<dbReference type="PANTHER" id="PTHR44147:SF2">
    <property type="entry name" value="DEHYDROGENASE_REDUCTASE SDR FAMILY MEMBER 1"/>
    <property type="match status" value="1"/>
</dbReference>
<dbReference type="AlphaFoldDB" id="A0A7E4UTE3"/>
<dbReference type="Proteomes" id="UP000492821">
    <property type="component" value="Unassembled WGS sequence"/>
</dbReference>
<comment type="similarity">
    <text evidence="1">Belongs to the short-chain dehydrogenases/reductases (SDR) family.</text>
</comment>